<gene>
    <name evidence="2" type="ORF">DWY69_30275</name>
    <name evidence="1" type="ORF">DXC51_16535</name>
</gene>
<dbReference type="EMBL" id="QVLV01000011">
    <property type="protein sequence ID" value="RGE58509.1"/>
    <property type="molecule type" value="Genomic_DNA"/>
</dbReference>
<dbReference type="OrthoDB" id="2002529at2"/>
<dbReference type="Proteomes" id="UP000261166">
    <property type="component" value="Unassembled WGS sequence"/>
</dbReference>
<dbReference type="GeneID" id="97988432"/>
<keyword evidence="3" id="KW-1185">Reference proteome</keyword>
<evidence type="ECO:0000313" key="4">
    <source>
        <dbReference type="Proteomes" id="UP000261166"/>
    </source>
</evidence>
<dbReference type="Proteomes" id="UP000260812">
    <property type="component" value="Unassembled WGS sequence"/>
</dbReference>
<dbReference type="RefSeq" id="WP_021637464.1">
    <property type="nucleotide sequence ID" value="NZ_CALBAU010000418.1"/>
</dbReference>
<dbReference type="EMBL" id="QVLU01000058">
    <property type="protein sequence ID" value="RGE59939.1"/>
    <property type="molecule type" value="Genomic_DNA"/>
</dbReference>
<evidence type="ECO:0000313" key="1">
    <source>
        <dbReference type="EMBL" id="RGE58509.1"/>
    </source>
</evidence>
<protein>
    <submittedName>
        <fullName evidence="2">Uncharacterized protein</fullName>
    </submittedName>
</protein>
<organism evidence="2 4">
    <name type="scientific">Eisenbergiella massiliensis</name>
    <dbReference type="NCBI Taxonomy" id="1720294"/>
    <lineage>
        <taxon>Bacteria</taxon>
        <taxon>Bacillati</taxon>
        <taxon>Bacillota</taxon>
        <taxon>Clostridia</taxon>
        <taxon>Lachnospirales</taxon>
        <taxon>Lachnospiraceae</taxon>
        <taxon>Eisenbergiella</taxon>
    </lineage>
</organism>
<dbReference type="GeneID" id="86052418"/>
<proteinExistence type="predicted"/>
<comment type="caution">
    <text evidence="2">The sequence shown here is derived from an EMBL/GenBank/DDBJ whole genome shotgun (WGS) entry which is preliminary data.</text>
</comment>
<sequence>MADQDFKYVIQDLTNVYIGARYTYEEMLEDDNVPHKLKEVIVRILLTEVAPDTTPENHIFYMTPDSASFKACKKMKARFKMSVWQPADGRKHKKAGYVNREYSIEEIVASKELHDKKDTTIVEEMHISKLGLGAIVV</sequence>
<evidence type="ECO:0000313" key="2">
    <source>
        <dbReference type="EMBL" id="RGE59939.1"/>
    </source>
</evidence>
<name>A0A3E3I4B3_9FIRM</name>
<evidence type="ECO:0000313" key="3">
    <source>
        <dbReference type="Proteomes" id="UP000260812"/>
    </source>
</evidence>
<accession>A0A3E3I4B3</accession>
<reference evidence="2 4" key="1">
    <citation type="submission" date="2018-08" db="EMBL/GenBank/DDBJ databases">
        <title>A genome reference for cultivated species of the human gut microbiota.</title>
        <authorList>
            <person name="Zou Y."/>
            <person name="Xue W."/>
            <person name="Luo G."/>
        </authorList>
    </citation>
    <scope>NUCLEOTIDE SEQUENCE [LARGE SCALE GENOMIC DNA]</scope>
    <source>
        <strain evidence="2 4">AF26-4BH</strain>
        <strain evidence="1">TF05-5AC</strain>
    </source>
</reference>
<dbReference type="AlphaFoldDB" id="A0A3E3I4B3"/>